<dbReference type="OrthoDB" id="10255118at2759"/>
<evidence type="ECO:0000313" key="1">
    <source>
        <dbReference type="EMBL" id="EQB61290.1"/>
    </source>
</evidence>
<reference evidence="1 2" key="1">
    <citation type="journal article" date="2013" name="BMC Genomics">
        <title>Genome sequencing and comparative genomics of honey bee microsporidia, Nosema apis reveal novel insights into host-parasite interactions.</title>
        <authorList>
            <person name="Chen Yp."/>
            <person name="Pettis J.S."/>
            <person name="Zhao Y."/>
            <person name="Liu X."/>
            <person name="Tallon L.J."/>
            <person name="Sadzewicz L.D."/>
            <person name="Li R."/>
            <person name="Zheng H."/>
            <person name="Huang S."/>
            <person name="Zhang X."/>
            <person name="Hamilton M.C."/>
            <person name="Pernal S.F."/>
            <person name="Melathopoulos A.P."/>
            <person name="Yan X."/>
            <person name="Evans J.D."/>
        </authorList>
    </citation>
    <scope>NUCLEOTIDE SEQUENCE [LARGE SCALE GENOMIC DNA]</scope>
    <source>
        <strain evidence="1 2">BRL 01</strain>
    </source>
</reference>
<dbReference type="EMBL" id="KE647156">
    <property type="protein sequence ID" value="EQB61290.1"/>
    <property type="molecule type" value="Genomic_DNA"/>
</dbReference>
<accession>T0MJX8</accession>
<gene>
    <name evidence="1" type="ORF">NAPIS_ORF01138</name>
</gene>
<sequence length="156" mass="18744">MRVSKLEKKLSNIKNNLNKSNLRICKIKKNFESAKNIIVEFLLFLNDNFVESIFLKKLNDEIKSIIDFFSNSDDKVKLKLNYFKDDENNILRIPSIKDKEQLRQEFLIIAEEKLFKNYNYDYVPFIPEFYDIAYDYFTYPSTNENLNELLEKVNIN</sequence>
<protein>
    <submittedName>
        <fullName evidence="1">Uncharacterized protein</fullName>
    </submittedName>
</protein>
<evidence type="ECO:0000313" key="2">
    <source>
        <dbReference type="Proteomes" id="UP000053780"/>
    </source>
</evidence>
<dbReference type="VEuPathDB" id="MicrosporidiaDB:NAPIS_ORF01138"/>
<organism evidence="1 2">
    <name type="scientific">Vairimorpha apis BRL 01</name>
    <dbReference type="NCBI Taxonomy" id="1037528"/>
    <lineage>
        <taxon>Eukaryota</taxon>
        <taxon>Fungi</taxon>
        <taxon>Fungi incertae sedis</taxon>
        <taxon>Microsporidia</taxon>
        <taxon>Nosematidae</taxon>
        <taxon>Vairimorpha</taxon>
    </lineage>
</organism>
<dbReference type="Proteomes" id="UP000053780">
    <property type="component" value="Unassembled WGS sequence"/>
</dbReference>
<name>T0MJX8_9MICR</name>
<dbReference type="AlphaFoldDB" id="T0MJX8"/>
<proteinExistence type="predicted"/>
<dbReference type="HOGENOM" id="CLU_1687141_0_0_1"/>
<keyword evidence="2" id="KW-1185">Reference proteome</keyword>